<feature type="transmembrane region" description="Helical" evidence="1">
    <location>
        <begin position="347"/>
        <end position="370"/>
    </location>
</feature>
<dbReference type="PANTHER" id="PTHR28008:SF1">
    <property type="entry name" value="DOMAIN PROTEIN, PUTATIVE (AFU_ORTHOLOGUE AFUA_3G10980)-RELATED"/>
    <property type="match status" value="1"/>
</dbReference>
<feature type="transmembrane region" description="Helical" evidence="1">
    <location>
        <begin position="54"/>
        <end position="75"/>
    </location>
</feature>
<feature type="transmembrane region" description="Helical" evidence="1">
    <location>
        <begin position="154"/>
        <end position="171"/>
    </location>
</feature>
<dbReference type="NCBIfam" id="NF037970">
    <property type="entry name" value="vanZ_1"/>
    <property type="match status" value="1"/>
</dbReference>
<evidence type="ECO:0000313" key="4">
    <source>
        <dbReference type="Proteomes" id="UP000195442"/>
    </source>
</evidence>
<dbReference type="Proteomes" id="UP000195442">
    <property type="component" value="Unassembled WGS sequence"/>
</dbReference>
<dbReference type="RefSeq" id="WP_087146974.1">
    <property type="nucleotide sequence ID" value="NZ_FUKJ01000193.1"/>
</dbReference>
<feature type="transmembrane region" description="Helical" evidence="1">
    <location>
        <begin position="377"/>
        <end position="394"/>
    </location>
</feature>
<feature type="transmembrane region" description="Helical" evidence="1">
    <location>
        <begin position="209"/>
        <end position="226"/>
    </location>
</feature>
<keyword evidence="1" id="KW-0812">Transmembrane</keyword>
<feature type="domain" description="VanZ-like" evidence="2">
    <location>
        <begin position="17"/>
        <end position="131"/>
    </location>
</feature>
<feature type="transmembrane region" description="Helical" evidence="1">
    <location>
        <begin position="82"/>
        <end position="106"/>
    </location>
</feature>
<evidence type="ECO:0000256" key="1">
    <source>
        <dbReference type="SAM" id="Phobius"/>
    </source>
</evidence>
<organism evidence="3 4">
    <name type="scientific">Crenothrix polyspora</name>
    <dbReference type="NCBI Taxonomy" id="360316"/>
    <lineage>
        <taxon>Bacteria</taxon>
        <taxon>Pseudomonadati</taxon>
        <taxon>Pseudomonadota</taxon>
        <taxon>Gammaproteobacteria</taxon>
        <taxon>Methylococcales</taxon>
        <taxon>Crenotrichaceae</taxon>
        <taxon>Crenothrix</taxon>
    </lineage>
</organism>
<dbReference type="Pfam" id="PF04892">
    <property type="entry name" value="VanZ"/>
    <property type="match status" value="1"/>
</dbReference>
<dbReference type="InterPro" id="IPR006976">
    <property type="entry name" value="VanZ-like"/>
</dbReference>
<gene>
    <name evidence="3" type="ORF">CRENPOLYSF2_2720004</name>
</gene>
<dbReference type="PANTHER" id="PTHR28008">
    <property type="entry name" value="DOMAIN PROTEIN, PUTATIVE (AFU_ORTHOLOGUE AFUA_3G10980)-RELATED"/>
    <property type="match status" value="1"/>
</dbReference>
<feature type="transmembrane region" description="Helical" evidence="1">
    <location>
        <begin position="264"/>
        <end position="282"/>
    </location>
</feature>
<protein>
    <recommendedName>
        <fullName evidence="2">VanZ-like domain-containing protein</fullName>
    </recommendedName>
</protein>
<feature type="transmembrane region" description="Helical" evidence="1">
    <location>
        <begin position="7"/>
        <end position="24"/>
    </location>
</feature>
<feature type="transmembrane region" description="Helical" evidence="1">
    <location>
        <begin position="233"/>
        <end position="258"/>
    </location>
</feature>
<feature type="transmembrane region" description="Helical" evidence="1">
    <location>
        <begin position="294"/>
        <end position="315"/>
    </location>
</feature>
<proteinExistence type="predicted"/>
<evidence type="ECO:0000259" key="2">
    <source>
        <dbReference type="Pfam" id="PF04892"/>
    </source>
</evidence>
<accession>A0A1R4H8A1</accession>
<dbReference type="AlphaFoldDB" id="A0A1R4H8A1"/>
<dbReference type="OrthoDB" id="283584at2"/>
<dbReference type="EMBL" id="FUKJ01000193">
    <property type="protein sequence ID" value="SJM92464.1"/>
    <property type="molecule type" value="Genomic_DNA"/>
</dbReference>
<keyword evidence="1" id="KW-1133">Transmembrane helix</keyword>
<name>A0A1R4H8A1_9GAMM</name>
<feature type="transmembrane region" description="Helical" evidence="1">
    <location>
        <begin position="112"/>
        <end position="133"/>
    </location>
</feature>
<keyword evidence="1" id="KW-0472">Membrane</keyword>
<evidence type="ECO:0000313" key="3">
    <source>
        <dbReference type="EMBL" id="SJM92464.1"/>
    </source>
</evidence>
<sequence>MTKYCCYAAVVYLVFVIYGSLVPFDYQNVPWQQALDKFKNIPYLDLGIESRADWIANIVLYIPLAFLWSSALGNVYSLSLRFAGTALVLCLCLLLAVGIEFCQLYFPPRTVSINDLIAESIGTVIGLLTSQIWGRQLLKLCHHLPLSHLLSVKALIKLYLLGYVLLSFFPYDFVTSFAELETKLEGGHDHIFISFDACSNELVRCAVKFLVEIIVLLPAGGLLYLLPHISHKLALAVLVGFFLGVFSEIVQLFLYSGIAQGFSILTRMLGMGLGVIATDWLYKQKMAHWQKRLKPFVLMTTLPYLALVFIINGGWNGAWLTVELASTKLAETHFMPFYYFYYTTETLALVSLISNVGLYMPIGFAFGLWCRATDKSLLFSWVWVGLCGAGLAVLVETEKLFLADKHPDPTDIEIAFMTAAASYVLINKALSWISQDSKLLGNKVISIK</sequence>
<feature type="transmembrane region" description="Helical" evidence="1">
    <location>
        <begin position="414"/>
        <end position="433"/>
    </location>
</feature>
<reference evidence="4" key="1">
    <citation type="submission" date="2017-02" db="EMBL/GenBank/DDBJ databases">
        <authorList>
            <person name="Daims H."/>
        </authorList>
    </citation>
    <scope>NUCLEOTIDE SEQUENCE [LARGE SCALE GENOMIC DNA]</scope>
</reference>
<keyword evidence="4" id="KW-1185">Reference proteome</keyword>